<dbReference type="AlphaFoldDB" id="A0AAD0XJJ0"/>
<dbReference type="Proteomes" id="UP000269199">
    <property type="component" value="Chromosome"/>
</dbReference>
<sequence>MAQTDALVTALKNVLKARGITYAQLAKGLALSEASVKRVFAERSFTLERLDQICTLLGMEISDLARMVVAEHPIPSRLTAEQEARLVADPRLLLVAVHALQQWTLEEMINTFALTKAECIRLLARLDKLGILDLLPNNRIRVRVAPDFSWLPGGPIQQYFRAQLRNDFFNSHFDQAGEKMIMVSGTLSESSNATLQRAMNRLCSDFLAAHHQDLALPLDRRHGASMIVALRPWTPREFQKLLRSPPD</sequence>
<dbReference type="CDD" id="cd00093">
    <property type="entry name" value="HTH_XRE"/>
    <property type="match status" value="1"/>
</dbReference>
<dbReference type="EMBL" id="CP024996">
    <property type="protein sequence ID" value="AYR26675.1"/>
    <property type="molecule type" value="Genomic_DNA"/>
</dbReference>
<gene>
    <name evidence="2" type="ORF">RC54_23880</name>
</gene>
<feature type="domain" description="HTH cro/C1-type" evidence="1">
    <location>
        <begin position="11"/>
        <end position="64"/>
    </location>
</feature>
<dbReference type="SMART" id="SM00530">
    <property type="entry name" value="HTH_XRE"/>
    <property type="match status" value="1"/>
</dbReference>
<evidence type="ECO:0000313" key="3">
    <source>
        <dbReference type="Proteomes" id="UP000269199"/>
    </source>
</evidence>
<proteinExistence type="predicted"/>
<dbReference type="Pfam" id="PF13443">
    <property type="entry name" value="HTH_26"/>
    <property type="match status" value="1"/>
</dbReference>
<dbReference type="Gene3D" id="1.10.260.40">
    <property type="entry name" value="lambda repressor-like DNA-binding domains"/>
    <property type="match status" value="1"/>
</dbReference>
<protein>
    <submittedName>
        <fullName evidence="2">XRE family transcriptional regulator</fullName>
    </submittedName>
</protein>
<evidence type="ECO:0000313" key="2">
    <source>
        <dbReference type="EMBL" id="AYR26675.1"/>
    </source>
</evidence>
<organism evidence="2 3">
    <name type="scientific">Herbaspirillum rubrisubalbicans</name>
    <dbReference type="NCBI Taxonomy" id="80842"/>
    <lineage>
        <taxon>Bacteria</taxon>
        <taxon>Pseudomonadati</taxon>
        <taxon>Pseudomonadota</taxon>
        <taxon>Betaproteobacteria</taxon>
        <taxon>Burkholderiales</taxon>
        <taxon>Oxalobacteraceae</taxon>
        <taxon>Herbaspirillum</taxon>
    </lineage>
</organism>
<dbReference type="InterPro" id="IPR010982">
    <property type="entry name" value="Lambda_DNA-bd_dom_sf"/>
</dbReference>
<dbReference type="SUPFAM" id="SSF47413">
    <property type="entry name" value="lambda repressor-like DNA-binding domains"/>
    <property type="match status" value="1"/>
</dbReference>
<name>A0AAD0XJJ0_9BURK</name>
<reference evidence="2 3" key="1">
    <citation type="submission" date="2017-11" db="EMBL/GenBank/DDBJ databases">
        <title>Complete genome sequence of Herbaspirillum rubrisubalbicans DSM 11543.</title>
        <authorList>
            <person name="Chen M."/>
            <person name="An Q."/>
        </authorList>
    </citation>
    <scope>NUCLEOTIDE SEQUENCE [LARGE SCALE GENOMIC DNA]</scope>
    <source>
        <strain evidence="2 3">DSM 11543</strain>
    </source>
</reference>
<dbReference type="RefSeq" id="WP_058897283.1">
    <property type="nucleotide sequence ID" value="NZ_CP024996.1"/>
</dbReference>
<evidence type="ECO:0000259" key="1">
    <source>
        <dbReference type="PROSITE" id="PS50943"/>
    </source>
</evidence>
<dbReference type="PROSITE" id="PS50943">
    <property type="entry name" value="HTH_CROC1"/>
    <property type="match status" value="1"/>
</dbReference>
<dbReference type="InterPro" id="IPR001387">
    <property type="entry name" value="Cro/C1-type_HTH"/>
</dbReference>
<accession>A0AAD0XJJ0</accession>
<dbReference type="GO" id="GO:0003677">
    <property type="term" value="F:DNA binding"/>
    <property type="evidence" value="ECO:0007669"/>
    <property type="project" value="InterPro"/>
</dbReference>